<dbReference type="RefSeq" id="WP_377557434.1">
    <property type="nucleotide sequence ID" value="NZ_JBHUHQ010000016.1"/>
</dbReference>
<dbReference type="Proteomes" id="UP001597383">
    <property type="component" value="Unassembled WGS sequence"/>
</dbReference>
<protein>
    <recommendedName>
        <fullName evidence="3">Histone deacetylase</fullName>
    </recommendedName>
</protein>
<organism evidence="1 2">
    <name type="scientific">Ornithinibacillus salinisoli</name>
    <dbReference type="NCBI Taxonomy" id="1848459"/>
    <lineage>
        <taxon>Bacteria</taxon>
        <taxon>Bacillati</taxon>
        <taxon>Bacillota</taxon>
        <taxon>Bacilli</taxon>
        <taxon>Bacillales</taxon>
        <taxon>Bacillaceae</taxon>
        <taxon>Ornithinibacillus</taxon>
    </lineage>
</organism>
<evidence type="ECO:0000313" key="1">
    <source>
        <dbReference type="EMBL" id="MFD2044840.1"/>
    </source>
</evidence>
<reference evidence="2" key="1">
    <citation type="journal article" date="2019" name="Int. J. Syst. Evol. Microbiol.">
        <title>The Global Catalogue of Microorganisms (GCM) 10K type strain sequencing project: providing services to taxonomists for standard genome sequencing and annotation.</title>
        <authorList>
            <consortium name="The Broad Institute Genomics Platform"/>
            <consortium name="The Broad Institute Genome Sequencing Center for Infectious Disease"/>
            <person name="Wu L."/>
            <person name="Ma J."/>
        </authorList>
    </citation>
    <scope>NUCLEOTIDE SEQUENCE [LARGE SCALE GENOMIC DNA]</scope>
    <source>
        <strain evidence="2">R28</strain>
    </source>
</reference>
<name>A0ABW4W1U5_9BACI</name>
<proteinExistence type="predicted"/>
<gene>
    <name evidence="1" type="ORF">ACFSJF_11220</name>
</gene>
<dbReference type="EMBL" id="JBHUHQ010000016">
    <property type="protein sequence ID" value="MFD2044840.1"/>
    <property type="molecule type" value="Genomic_DNA"/>
</dbReference>
<evidence type="ECO:0008006" key="3">
    <source>
        <dbReference type="Google" id="ProtNLM"/>
    </source>
</evidence>
<keyword evidence="2" id="KW-1185">Reference proteome</keyword>
<dbReference type="Gene3D" id="3.10.490.10">
    <property type="entry name" value="Gamma-glutamyl cyclotransferase-like"/>
    <property type="match status" value="1"/>
</dbReference>
<comment type="caution">
    <text evidence="1">The sequence shown here is derived from an EMBL/GenBank/DDBJ whole genome shotgun (WGS) entry which is preliminary data.</text>
</comment>
<evidence type="ECO:0000313" key="2">
    <source>
        <dbReference type="Proteomes" id="UP001597383"/>
    </source>
</evidence>
<sequence length="208" mass="23662">MDVWYVSYGSNLCEDRFMCYIYGDRPPGSAQAEIGCTDKTPPQANGKIEIPYSLYFSKERSKWGIGGVAFIDHERKHQTNTIGRRYLITGEQFSEVVAQENNRSTMYIDLEQVIANGSLSIGSGWYGRVVYLGVMDGAPMFTFTNNDPKKNMKINKPATAYLSTIARGLLELGLEREEVVEYFMSKEGIRGFITNEKLKEYIIEVMKR</sequence>
<accession>A0ABW4W1U5</accession>